<dbReference type="AlphaFoldDB" id="A0A2M7X4J5"/>
<comment type="caution">
    <text evidence="2">The sequence shown here is derived from an EMBL/GenBank/DDBJ whole genome shotgun (WGS) entry which is preliminary data.</text>
</comment>
<feature type="compositionally biased region" description="Polar residues" evidence="1">
    <location>
        <begin position="27"/>
        <end position="50"/>
    </location>
</feature>
<dbReference type="Proteomes" id="UP000230683">
    <property type="component" value="Unassembled WGS sequence"/>
</dbReference>
<feature type="non-terminal residue" evidence="2">
    <location>
        <position position="1"/>
    </location>
</feature>
<feature type="compositionally biased region" description="Pro residues" evidence="1">
    <location>
        <begin position="115"/>
        <end position="129"/>
    </location>
</feature>
<evidence type="ECO:0000256" key="1">
    <source>
        <dbReference type="SAM" id="MobiDB-lite"/>
    </source>
</evidence>
<proteinExistence type="predicted"/>
<sequence length="135" mass="15093">GNRLAGGGENWRCRPASPGRRNVGHGRNTNGSISPRQDSQTRPIFDSNNNTERRDHQIHPQHGRRTLAISPTAIQQRQRLSSPPHRCAQDRIPFHQTRPATTVVGKGDEGRRSPPRLPPPNPQLPPPIPELRNEV</sequence>
<dbReference type="EMBL" id="PFWY01000046">
    <property type="protein sequence ID" value="PJA41070.1"/>
    <property type="molecule type" value="Genomic_DNA"/>
</dbReference>
<evidence type="ECO:0000313" key="2">
    <source>
        <dbReference type="EMBL" id="PJA41070.1"/>
    </source>
</evidence>
<organism evidence="2 3">
    <name type="scientific">candidate division WWE3 bacterium CG_4_9_14_3_um_filter_34_6</name>
    <dbReference type="NCBI Taxonomy" id="1975079"/>
    <lineage>
        <taxon>Bacteria</taxon>
        <taxon>Katanobacteria</taxon>
    </lineage>
</organism>
<feature type="region of interest" description="Disordered" evidence="1">
    <location>
        <begin position="1"/>
        <end position="135"/>
    </location>
</feature>
<reference evidence="3" key="1">
    <citation type="submission" date="2017-09" db="EMBL/GenBank/DDBJ databases">
        <title>Depth-based differentiation of microbial function through sediment-hosted aquifers and enrichment of novel symbionts in the deep terrestrial subsurface.</title>
        <authorList>
            <person name="Probst A.J."/>
            <person name="Ladd B."/>
            <person name="Jarett J.K."/>
            <person name="Geller-Mcgrath D.E."/>
            <person name="Sieber C.M.K."/>
            <person name="Emerson J.B."/>
            <person name="Anantharaman K."/>
            <person name="Thomas B.C."/>
            <person name="Malmstrom R."/>
            <person name="Stieglmeier M."/>
            <person name="Klingl A."/>
            <person name="Woyke T."/>
            <person name="Ryan C.M."/>
            <person name="Banfield J.F."/>
        </authorList>
    </citation>
    <scope>NUCLEOTIDE SEQUENCE [LARGE SCALE GENOMIC DNA]</scope>
</reference>
<feature type="compositionally biased region" description="Polar residues" evidence="1">
    <location>
        <begin position="72"/>
        <end position="81"/>
    </location>
</feature>
<feature type="non-terminal residue" evidence="2">
    <location>
        <position position="135"/>
    </location>
</feature>
<accession>A0A2M7X4J5</accession>
<evidence type="ECO:0000313" key="3">
    <source>
        <dbReference type="Proteomes" id="UP000230683"/>
    </source>
</evidence>
<name>A0A2M7X4J5_UNCKA</name>
<protein>
    <submittedName>
        <fullName evidence="2">Uncharacterized protein</fullName>
    </submittedName>
</protein>
<gene>
    <name evidence="2" type="ORF">CO178_00950</name>
</gene>